<proteinExistence type="predicted"/>
<accession>A0ABQ8BYA0</accession>
<name>A0ABQ8BYA0_BRANA</name>
<organism evidence="1 2">
    <name type="scientific">Brassica napus</name>
    <name type="common">Rape</name>
    <dbReference type="NCBI Taxonomy" id="3708"/>
    <lineage>
        <taxon>Eukaryota</taxon>
        <taxon>Viridiplantae</taxon>
        <taxon>Streptophyta</taxon>
        <taxon>Embryophyta</taxon>
        <taxon>Tracheophyta</taxon>
        <taxon>Spermatophyta</taxon>
        <taxon>Magnoliopsida</taxon>
        <taxon>eudicotyledons</taxon>
        <taxon>Gunneridae</taxon>
        <taxon>Pentapetalae</taxon>
        <taxon>rosids</taxon>
        <taxon>malvids</taxon>
        <taxon>Brassicales</taxon>
        <taxon>Brassicaceae</taxon>
        <taxon>Brassiceae</taxon>
        <taxon>Brassica</taxon>
    </lineage>
</organism>
<comment type="caution">
    <text evidence="1">The sequence shown here is derived from an EMBL/GenBank/DDBJ whole genome shotgun (WGS) entry which is preliminary data.</text>
</comment>
<gene>
    <name evidence="1" type="ORF">HID58_033113</name>
</gene>
<dbReference type="EMBL" id="JAGKQM010000009">
    <property type="protein sequence ID" value="KAH0909792.1"/>
    <property type="molecule type" value="Genomic_DNA"/>
</dbReference>
<dbReference type="Proteomes" id="UP000824890">
    <property type="component" value="Unassembled WGS sequence"/>
</dbReference>
<reference evidence="1 2" key="1">
    <citation type="submission" date="2021-05" db="EMBL/GenBank/DDBJ databases">
        <title>Genome Assembly of Synthetic Allotetraploid Brassica napus Reveals Homoeologous Exchanges between Subgenomes.</title>
        <authorList>
            <person name="Davis J.T."/>
        </authorList>
    </citation>
    <scope>NUCLEOTIDE SEQUENCE [LARGE SCALE GENOMIC DNA]</scope>
    <source>
        <strain evidence="2">cv. Da-Ae</strain>
        <tissue evidence="1">Seedling</tissue>
    </source>
</reference>
<evidence type="ECO:0000313" key="1">
    <source>
        <dbReference type="EMBL" id="KAH0909792.1"/>
    </source>
</evidence>
<protein>
    <submittedName>
        <fullName evidence="1">Uncharacterized protein</fullName>
    </submittedName>
</protein>
<keyword evidence="2" id="KW-1185">Reference proteome</keyword>
<feature type="non-terminal residue" evidence="1">
    <location>
        <position position="1"/>
    </location>
</feature>
<sequence>YNVNKQEFYIVKLLEAKVEKQTPPYADETVEMVLADKTVSHKIHASCNRSHMFLIQRDLMIGKWRVIENFKVSGVGKGKYSPC</sequence>
<evidence type="ECO:0000313" key="2">
    <source>
        <dbReference type="Proteomes" id="UP000824890"/>
    </source>
</evidence>